<organism evidence="2 3">
    <name type="scientific">Puccinia coronata f. sp. avenae</name>
    <dbReference type="NCBI Taxonomy" id="200324"/>
    <lineage>
        <taxon>Eukaryota</taxon>
        <taxon>Fungi</taxon>
        <taxon>Dikarya</taxon>
        <taxon>Basidiomycota</taxon>
        <taxon>Pucciniomycotina</taxon>
        <taxon>Pucciniomycetes</taxon>
        <taxon>Pucciniales</taxon>
        <taxon>Pucciniaceae</taxon>
        <taxon>Puccinia</taxon>
    </lineage>
</organism>
<gene>
    <name evidence="2" type="ORF">PCASD_09478</name>
</gene>
<evidence type="ECO:0000313" key="3">
    <source>
        <dbReference type="Proteomes" id="UP000235392"/>
    </source>
</evidence>
<protein>
    <submittedName>
        <fullName evidence="2">Uncharacterized protein</fullName>
    </submittedName>
</protein>
<dbReference type="Proteomes" id="UP000235392">
    <property type="component" value="Unassembled WGS sequence"/>
</dbReference>
<feature type="compositionally biased region" description="Polar residues" evidence="1">
    <location>
        <begin position="42"/>
        <end position="62"/>
    </location>
</feature>
<proteinExistence type="predicted"/>
<dbReference type="EMBL" id="PGCI01000132">
    <property type="protein sequence ID" value="PLW38161.1"/>
    <property type="molecule type" value="Genomic_DNA"/>
</dbReference>
<evidence type="ECO:0000256" key="1">
    <source>
        <dbReference type="SAM" id="MobiDB-lite"/>
    </source>
</evidence>
<reference evidence="2 3" key="1">
    <citation type="submission" date="2017-11" db="EMBL/GenBank/DDBJ databases">
        <title>De novo assembly and phasing of dikaryotic genomes from two isolates of Puccinia coronata f. sp. avenae, the causal agent of oat crown rust.</title>
        <authorList>
            <person name="Miller M.E."/>
            <person name="Zhang Y."/>
            <person name="Omidvar V."/>
            <person name="Sperschneider J."/>
            <person name="Schwessinger B."/>
            <person name="Raley C."/>
            <person name="Palmer J.M."/>
            <person name="Garnica D."/>
            <person name="Upadhyaya N."/>
            <person name="Rathjen J."/>
            <person name="Taylor J.M."/>
            <person name="Park R.F."/>
            <person name="Dodds P.N."/>
            <person name="Hirsch C.D."/>
            <person name="Kianian S.F."/>
            <person name="Figueroa M."/>
        </authorList>
    </citation>
    <scope>NUCLEOTIDE SEQUENCE [LARGE SCALE GENOMIC DNA]</scope>
    <source>
        <strain evidence="2">12SD80</strain>
    </source>
</reference>
<name>A0A2N5UK70_9BASI</name>
<feature type="compositionally biased region" description="Basic and acidic residues" evidence="1">
    <location>
        <begin position="19"/>
        <end position="39"/>
    </location>
</feature>
<evidence type="ECO:0000313" key="2">
    <source>
        <dbReference type="EMBL" id="PLW38161.1"/>
    </source>
</evidence>
<sequence>MSGSKRKPSKAKMTNFTQQERRSPSPGLEESKNQPKDLAAKGSTSKTPHQTTPMKQEDNTSPEYSFHMKSFLEDLMALHHSIHSNVTYLQFNGDNFTAWERQINTTLDFAFHTNNILNNNGWIVLNPNHKLSVTILLCSSIDKALSTSVASSKTPAAIYKLINDQCRRSNRQHKLNLVARLCEFYFMEKQTSNATFLLKFQELLVKVQQKHINVEELLGLILQNVVQAPISAKKNAFRNNLNHRLWRC</sequence>
<feature type="compositionally biased region" description="Basic residues" evidence="1">
    <location>
        <begin position="1"/>
        <end position="10"/>
    </location>
</feature>
<comment type="caution">
    <text evidence="2">The sequence shown here is derived from an EMBL/GenBank/DDBJ whole genome shotgun (WGS) entry which is preliminary data.</text>
</comment>
<dbReference type="AlphaFoldDB" id="A0A2N5UK70"/>
<feature type="region of interest" description="Disordered" evidence="1">
    <location>
        <begin position="1"/>
        <end position="62"/>
    </location>
</feature>
<accession>A0A2N5UK70</accession>